<keyword evidence="4" id="KW-0804">Transcription</keyword>
<dbReference type="PANTHER" id="PTHR30537:SF5">
    <property type="entry name" value="HTH-TYPE TRANSCRIPTIONAL ACTIVATOR TTDR-RELATED"/>
    <property type="match status" value="1"/>
</dbReference>
<dbReference type="GO" id="GO:0003700">
    <property type="term" value="F:DNA-binding transcription factor activity"/>
    <property type="evidence" value="ECO:0007669"/>
    <property type="project" value="InterPro"/>
</dbReference>
<protein>
    <submittedName>
        <fullName evidence="6">LysR family transcriptional regulator</fullName>
    </submittedName>
</protein>
<feature type="domain" description="HTH lysR-type" evidence="5">
    <location>
        <begin position="1"/>
        <end position="59"/>
    </location>
</feature>
<evidence type="ECO:0000256" key="1">
    <source>
        <dbReference type="ARBA" id="ARBA00009437"/>
    </source>
</evidence>
<dbReference type="PANTHER" id="PTHR30537">
    <property type="entry name" value="HTH-TYPE TRANSCRIPTIONAL REGULATOR"/>
    <property type="match status" value="1"/>
</dbReference>
<accession>A0A0A1YVR2</accession>
<dbReference type="Gene3D" id="3.40.190.290">
    <property type="match status" value="1"/>
</dbReference>
<evidence type="ECO:0000256" key="3">
    <source>
        <dbReference type="ARBA" id="ARBA00023125"/>
    </source>
</evidence>
<proteinExistence type="inferred from homology"/>
<dbReference type="GO" id="GO:0006351">
    <property type="term" value="P:DNA-templated transcription"/>
    <property type="evidence" value="ECO:0007669"/>
    <property type="project" value="TreeGrafter"/>
</dbReference>
<dbReference type="Gene3D" id="1.10.10.10">
    <property type="entry name" value="Winged helix-like DNA-binding domain superfamily/Winged helix DNA-binding domain"/>
    <property type="match status" value="1"/>
</dbReference>
<dbReference type="InterPro" id="IPR000847">
    <property type="entry name" value="LysR_HTH_N"/>
</dbReference>
<dbReference type="AlphaFoldDB" id="A0A0A1YVR2"/>
<dbReference type="InterPro" id="IPR036388">
    <property type="entry name" value="WH-like_DNA-bd_sf"/>
</dbReference>
<dbReference type="GO" id="GO:0043565">
    <property type="term" value="F:sequence-specific DNA binding"/>
    <property type="evidence" value="ECO:0007669"/>
    <property type="project" value="TreeGrafter"/>
</dbReference>
<dbReference type="Pfam" id="PF00126">
    <property type="entry name" value="HTH_1"/>
    <property type="match status" value="1"/>
</dbReference>
<organism evidence="6 7">
    <name type="scientific">Pseudomonas fluorescens LMG 5329</name>
    <dbReference type="NCBI Taxonomy" id="1324332"/>
    <lineage>
        <taxon>Bacteria</taxon>
        <taxon>Pseudomonadati</taxon>
        <taxon>Pseudomonadota</taxon>
        <taxon>Gammaproteobacteria</taxon>
        <taxon>Pseudomonadales</taxon>
        <taxon>Pseudomonadaceae</taxon>
        <taxon>Pseudomonas</taxon>
    </lineage>
</organism>
<dbReference type="InterPro" id="IPR005119">
    <property type="entry name" value="LysR_subst-bd"/>
</dbReference>
<evidence type="ECO:0000256" key="2">
    <source>
        <dbReference type="ARBA" id="ARBA00023015"/>
    </source>
</evidence>
<sequence length="320" mass="34838">MDRLEAMAILVATVEAGSFSAASRKLSVPLPTVSRKLAALEEHLGVRLLVRSTRSLTLTEAGLTYLQSCKQIIDQVTEAERSVSGEYTTPRGELVVTAPVVFGRLHLLPIINDFLASFPKINIRLILSDKSMHLVDDHIDAALRVGKLPDSSMVATQVGTVCRVVCASPEYLASHGKPTHPNDLMEHTCVSFEGLPSGPMWSFTSAAMPTDLLTITVKPRLSVNTAEAAIDAAIASVGLTHILSYQIAHVVEQQRLRLVLREFEPTPIPVNLVHAGQIPLPVKTRSFFDFVVPRLRVALLGDKDRLRTGMSTPVPEYPGL</sequence>
<dbReference type="Pfam" id="PF03466">
    <property type="entry name" value="LysR_substrate"/>
    <property type="match status" value="1"/>
</dbReference>
<name>A0A0A1YVR2_PSEFL</name>
<reference evidence="6 7" key="1">
    <citation type="journal article" date="2013" name="Genome Announc.">
        <title>Draft Genome Sequence of Pseudomonas fluorescens LMG 5329, a White Line-Inducing Principle-Producing Bioindicator for the Mushroom Pathogen Pseudomonas tolaasii.</title>
        <authorList>
            <person name="Ghequire M.G."/>
            <person name="Rokni-Zadeh H."/>
            <person name="Zarrineh P."/>
            <person name="De Mot R."/>
        </authorList>
    </citation>
    <scope>NUCLEOTIDE SEQUENCE [LARGE SCALE GENOMIC DNA]</scope>
    <source>
        <strain evidence="6 7">LMG 5329</strain>
    </source>
</reference>
<evidence type="ECO:0000259" key="5">
    <source>
        <dbReference type="PROSITE" id="PS50931"/>
    </source>
</evidence>
<dbReference type="SUPFAM" id="SSF46785">
    <property type="entry name" value="Winged helix' DNA-binding domain"/>
    <property type="match status" value="1"/>
</dbReference>
<dbReference type="PROSITE" id="PS50931">
    <property type="entry name" value="HTH_LYSR"/>
    <property type="match status" value="1"/>
</dbReference>
<dbReference type="InterPro" id="IPR036390">
    <property type="entry name" value="WH_DNA-bd_sf"/>
</dbReference>
<dbReference type="FunFam" id="1.10.10.10:FF:000001">
    <property type="entry name" value="LysR family transcriptional regulator"/>
    <property type="match status" value="1"/>
</dbReference>
<dbReference type="CDD" id="cd08471">
    <property type="entry name" value="PBP2_CrgA_like_2"/>
    <property type="match status" value="1"/>
</dbReference>
<dbReference type="RefSeq" id="WP_080642444.1">
    <property type="nucleotide sequence ID" value="NZ_ASGY01000202.1"/>
</dbReference>
<dbReference type="InterPro" id="IPR058163">
    <property type="entry name" value="LysR-type_TF_proteobact-type"/>
</dbReference>
<dbReference type="OrthoDB" id="8885940at2"/>
<comment type="similarity">
    <text evidence="1">Belongs to the LysR transcriptional regulatory family.</text>
</comment>
<evidence type="ECO:0000313" key="7">
    <source>
        <dbReference type="Proteomes" id="UP000030060"/>
    </source>
</evidence>
<dbReference type="Proteomes" id="UP000030060">
    <property type="component" value="Unassembled WGS sequence"/>
</dbReference>
<evidence type="ECO:0000313" key="6">
    <source>
        <dbReference type="EMBL" id="KGE65064.1"/>
    </source>
</evidence>
<dbReference type="EMBL" id="ASGY01000202">
    <property type="protein sequence ID" value="KGE65064.1"/>
    <property type="molecule type" value="Genomic_DNA"/>
</dbReference>
<gene>
    <name evidence="6" type="ORF">K814_0126085</name>
</gene>
<dbReference type="SUPFAM" id="SSF53850">
    <property type="entry name" value="Periplasmic binding protein-like II"/>
    <property type="match status" value="1"/>
</dbReference>
<evidence type="ECO:0000256" key="4">
    <source>
        <dbReference type="ARBA" id="ARBA00023163"/>
    </source>
</evidence>
<comment type="caution">
    <text evidence="6">The sequence shown here is derived from an EMBL/GenBank/DDBJ whole genome shotgun (WGS) entry which is preliminary data.</text>
</comment>
<keyword evidence="3" id="KW-0238">DNA-binding</keyword>
<keyword evidence="2" id="KW-0805">Transcription regulation</keyword>